<keyword evidence="3 5" id="KW-1015">Disulfide bond</keyword>
<feature type="domain" description="TNFR-Cys" evidence="9">
    <location>
        <begin position="40"/>
        <end position="76"/>
    </location>
</feature>
<keyword evidence="11" id="KW-1185">Reference proteome</keyword>
<dbReference type="InterPro" id="IPR020411">
    <property type="entry name" value="TNFR_1B"/>
</dbReference>
<dbReference type="Pfam" id="PF00020">
    <property type="entry name" value="TNFR_c6"/>
    <property type="match status" value="2"/>
</dbReference>
<feature type="region of interest" description="Disordered" evidence="6">
    <location>
        <begin position="396"/>
        <end position="430"/>
    </location>
</feature>
<proteinExistence type="predicted"/>
<dbReference type="GO" id="GO:0051044">
    <property type="term" value="P:positive regulation of membrane protein ectodomain proteolysis"/>
    <property type="evidence" value="ECO:0007669"/>
    <property type="project" value="TreeGrafter"/>
</dbReference>
<feature type="compositionally biased region" description="Basic and acidic residues" evidence="6">
    <location>
        <begin position="335"/>
        <end position="349"/>
    </location>
</feature>
<feature type="repeat" description="TNFR-Cys" evidence="5">
    <location>
        <begin position="120"/>
        <end position="162"/>
    </location>
</feature>
<keyword evidence="1 8" id="KW-0732">Signal</keyword>
<feature type="compositionally biased region" description="Low complexity" evidence="6">
    <location>
        <begin position="322"/>
        <end position="333"/>
    </location>
</feature>
<reference evidence="10 11" key="1">
    <citation type="journal article" date="2011" name="Proc. Natl. Acad. Sci. U.S.A.">
        <title>Genetic diversity and population structure of the endangered marsupial Sarcophilus harrisii (Tasmanian devil).</title>
        <authorList>
            <person name="Miller W."/>
            <person name="Hayes V.M."/>
            <person name="Ratan A."/>
            <person name="Petersen D.C."/>
            <person name="Wittekindt N.E."/>
            <person name="Miller J."/>
            <person name="Walenz B."/>
            <person name="Knight J."/>
            <person name="Qi J."/>
            <person name="Zhao F."/>
            <person name="Wang Q."/>
            <person name="Bedoya-Reina O.C."/>
            <person name="Katiyar N."/>
            <person name="Tomsho L.P."/>
            <person name="Kasson L.M."/>
            <person name="Hardie R.A."/>
            <person name="Woodbridge P."/>
            <person name="Tindall E.A."/>
            <person name="Bertelsen M.F."/>
            <person name="Dixon D."/>
            <person name="Pyecroft S."/>
            <person name="Helgen K.M."/>
            <person name="Lesk A.M."/>
            <person name="Pringle T.H."/>
            <person name="Patterson N."/>
            <person name="Zhang Y."/>
            <person name="Kreiss A."/>
            <person name="Woods G.M."/>
            <person name="Jones M.E."/>
            <person name="Schuster S.C."/>
        </authorList>
    </citation>
    <scope>NUCLEOTIDE SEQUENCE [LARGE SCALE GENOMIC DNA]</scope>
</reference>
<keyword evidence="7" id="KW-0812">Transmembrane</keyword>
<feature type="signal peptide" evidence="8">
    <location>
        <begin position="1"/>
        <end position="24"/>
    </location>
</feature>
<evidence type="ECO:0000256" key="4">
    <source>
        <dbReference type="ARBA" id="ARBA00023180"/>
    </source>
</evidence>
<dbReference type="PROSITE" id="PS00652">
    <property type="entry name" value="TNFR_NGFR_1"/>
    <property type="match status" value="2"/>
</dbReference>
<organism evidence="10 11">
    <name type="scientific">Sarcophilus harrisii</name>
    <name type="common">Tasmanian devil</name>
    <name type="synonym">Sarcophilus laniarius</name>
    <dbReference type="NCBI Taxonomy" id="9305"/>
    <lineage>
        <taxon>Eukaryota</taxon>
        <taxon>Metazoa</taxon>
        <taxon>Chordata</taxon>
        <taxon>Craniata</taxon>
        <taxon>Vertebrata</taxon>
        <taxon>Euteleostomi</taxon>
        <taxon>Mammalia</taxon>
        <taxon>Metatheria</taxon>
        <taxon>Dasyuromorphia</taxon>
        <taxon>Dasyuridae</taxon>
        <taxon>Sarcophilus</taxon>
    </lineage>
</organism>
<dbReference type="InParanoid" id="G3W5A4"/>
<evidence type="ECO:0000256" key="6">
    <source>
        <dbReference type="SAM" id="MobiDB-lite"/>
    </source>
</evidence>
<feature type="region of interest" description="Disordered" evidence="6">
    <location>
        <begin position="457"/>
        <end position="479"/>
    </location>
</feature>
<keyword evidence="7" id="KW-0472">Membrane</keyword>
<feature type="disulfide bond" evidence="5">
    <location>
        <begin position="55"/>
        <end position="68"/>
    </location>
</feature>
<keyword evidence="2" id="KW-0677">Repeat</keyword>
<dbReference type="STRING" id="9305.ENSSHAP00000010609"/>
<reference evidence="10" key="2">
    <citation type="submission" date="2025-08" db="UniProtKB">
        <authorList>
            <consortium name="Ensembl"/>
        </authorList>
    </citation>
    <scope>IDENTIFICATION</scope>
</reference>
<keyword evidence="4" id="KW-0325">Glycoprotein</keyword>
<dbReference type="PROSITE" id="PS50050">
    <property type="entry name" value="TNFR_NGFR_2"/>
    <property type="match status" value="4"/>
</dbReference>
<feature type="disulfide bond" evidence="5">
    <location>
        <begin position="165"/>
        <end position="180"/>
    </location>
</feature>
<evidence type="ECO:0000256" key="1">
    <source>
        <dbReference type="ARBA" id="ARBA00022729"/>
    </source>
</evidence>
<dbReference type="InterPro" id="IPR033996">
    <property type="entry name" value="TNFRSF1B_N"/>
</dbReference>
<dbReference type="Gene3D" id="2.10.50.10">
    <property type="entry name" value="Tumor Necrosis Factor Receptor, subunit A, domain 2"/>
    <property type="match status" value="2"/>
</dbReference>
<dbReference type="GO" id="GO:0002724">
    <property type="term" value="P:regulation of T cell cytokine production"/>
    <property type="evidence" value="ECO:0007669"/>
    <property type="project" value="TreeGrafter"/>
</dbReference>
<feature type="domain" description="TNFR-Cys" evidence="9">
    <location>
        <begin position="78"/>
        <end position="119"/>
    </location>
</feature>
<dbReference type="GeneID" id="100914374"/>
<feature type="disulfide bond" evidence="5">
    <location>
        <begin position="101"/>
        <end position="119"/>
    </location>
</feature>
<feature type="repeat" description="TNFR-Cys" evidence="5">
    <location>
        <begin position="40"/>
        <end position="76"/>
    </location>
</feature>
<feature type="region of interest" description="Disordered" evidence="6">
    <location>
        <begin position="317"/>
        <end position="378"/>
    </location>
</feature>
<evidence type="ECO:0000313" key="11">
    <source>
        <dbReference type="Proteomes" id="UP000007648"/>
    </source>
</evidence>
<dbReference type="CTD" id="7133"/>
<dbReference type="InterPro" id="IPR001368">
    <property type="entry name" value="TNFR/NGFR_Cys_rich_reg"/>
</dbReference>
<protein>
    <submittedName>
        <fullName evidence="10">TNF receptor superfamily member 1B</fullName>
    </submittedName>
</protein>
<dbReference type="Proteomes" id="UP000007648">
    <property type="component" value="Unassembled WGS sequence"/>
</dbReference>
<evidence type="ECO:0000313" key="10">
    <source>
        <dbReference type="Ensembl" id="ENSSHAP00000010609.1"/>
    </source>
</evidence>
<comment type="caution">
    <text evidence="5">Lacks conserved residue(s) required for the propagation of feature annotation.</text>
</comment>
<feature type="chain" id="PRO_5003458678" evidence="8">
    <location>
        <begin position="25"/>
        <end position="479"/>
    </location>
</feature>
<feature type="domain" description="TNFR-Cys" evidence="9">
    <location>
        <begin position="164"/>
        <end position="201"/>
    </location>
</feature>
<dbReference type="eggNOG" id="ENOG502RZ23">
    <property type="taxonomic scope" value="Eukaryota"/>
</dbReference>
<feature type="repeat" description="TNFR-Cys" evidence="5">
    <location>
        <begin position="78"/>
        <end position="119"/>
    </location>
</feature>
<evidence type="ECO:0000259" key="9">
    <source>
        <dbReference type="PROSITE" id="PS50050"/>
    </source>
</evidence>
<dbReference type="PANTHER" id="PTHR47386">
    <property type="entry name" value="TUMOR NECROSIS FACTOR RECEPTOR SUPERFAMILY MEMBER 1B"/>
    <property type="match status" value="1"/>
</dbReference>
<dbReference type="SUPFAM" id="SSF57586">
    <property type="entry name" value="TNF receptor-like"/>
    <property type="match status" value="2"/>
</dbReference>
<feature type="disulfide bond" evidence="5">
    <location>
        <begin position="144"/>
        <end position="162"/>
    </location>
</feature>
<dbReference type="OrthoDB" id="9450607at2759"/>
<evidence type="ECO:0000256" key="3">
    <source>
        <dbReference type="ARBA" id="ARBA00023157"/>
    </source>
</evidence>
<dbReference type="GO" id="GO:0043120">
    <property type="term" value="F:tumor necrosis factor binding"/>
    <property type="evidence" value="ECO:0007669"/>
    <property type="project" value="TreeGrafter"/>
</dbReference>
<evidence type="ECO:0000256" key="8">
    <source>
        <dbReference type="SAM" id="SignalP"/>
    </source>
</evidence>
<evidence type="ECO:0000256" key="2">
    <source>
        <dbReference type="ARBA" id="ARBA00022737"/>
    </source>
</evidence>
<dbReference type="GeneTree" id="ENSGT00940000161800"/>
<dbReference type="AlphaFoldDB" id="G3W5A4"/>
<name>G3W5A4_SARHA</name>
<evidence type="ECO:0000256" key="5">
    <source>
        <dbReference type="PROSITE-ProRule" id="PRU00206"/>
    </source>
</evidence>
<feature type="disulfide bond" evidence="5">
    <location>
        <begin position="58"/>
        <end position="76"/>
    </location>
</feature>
<dbReference type="GO" id="GO:0006954">
    <property type="term" value="P:inflammatory response"/>
    <property type="evidence" value="ECO:0007669"/>
    <property type="project" value="InterPro"/>
</dbReference>
<dbReference type="InterPro" id="IPR051670">
    <property type="entry name" value="TNF_chemokine_rcpt-like"/>
</dbReference>
<dbReference type="SMART" id="SM00208">
    <property type="entry name" value="TNFR"/>
    <property type="match status" value="4"/>
</dbReference>
<reference evidence="10" key="3">
    <citation type="submission" date="2025-09" db="UniProtKB">
        <authorList>
            <consortium name="Ensembl"/>
        </authorList>
    </citation>
    <scope>IDENTIFICATION</scope>
</reference>
<dbReference type="KEGG" id="shr:100914374"/>
<dbReference type="GO" id="GO:0008630">
    <property type="term" value="P:intrinsic apoptotic signaling pathway in response to DNA damage"/>
    <property type="evidence" value="ECO:0007669"/>
    <property type="project" value="TreeGrafter"/>
</dbReference>
<dbReference type="GO" id="GO:0150079">
    <property type="term" value="P:negative regulation of neuroinflammatory response"/>
    <property type="evidence" value="ECO:0007669"/>
    <property type="project" value="TreeGrafter"/>
</dbReference>
<dbReference type="GO" id="GO:0031643">
    <property type="term" value="P:positive regulation of myelination"/>
    <property type="evidence" value="ECO:0007669"/>
    <property type="project" value="TreeGrafter"/>
</dbReference>
<evidence type="ECO:0000256" key="7">
    <source>
        <dbReference type="SAM" id="Phobius"/>
    </source>
</evidence>
<dbReference type="FunCoup" id="G3W5A4">
    <property type="interactions" value="453"/>
</dbReference>
<dbReference type="RefSeq" id="XP_012401105.1">
    <property type="nucleotide sequence ID" value="XM_012545651.3"/>
</dbReference>
<dbReference type="CDD" id="cd10577">
    <property type="entry name" value="TNFRSF1B"/>
    <property type="match status" value="1"/>
</dbReference>
<feature type="domain" description="TNFR-Cys" evidence="9">
    <location>
        <begin position="120"/>
        <end position="162"/>
    </location>
</feature>
<dbReference type="PRINTS" id="PR01919">
    <property type="entry name" value="TNFACTORR1B"/>
</dbReference>
<dbReference type="GO" id="GO:0097191">
    <property type="term" value="P:extrinsic apoptotic signaling pathway"/>
    <property type="evidence" value="ECO:0007669"/>
    <property type="project" value="TreeGrafter"/>
</dbReference>
<sequence>MEPAAVPTWITLAVGFLLWALGDAVPVQVSLPYSPQVKGKCGEIEYYSDKIQMCCDKCPPGQRVLEFCTRNSNTVCGDCEEDTYTEVWNWIRECHSCRRRCNRDLVETQNCTRRENRMCGCKSGSFCVTGNQGTCLQCLKFAKCPRGSGVAEQGTSNSNVKCVPCAPGTFSDTISSTDTCKPHRVCHSVAVPGNATSDVICNDMVPVTTTADTPLSKPQPKFMNPIKNNVGTSPQPQPQPTLHQVISNDSTLPLGWILGLMVLIVLLLGLVSCFTFSQRKKKLLSCIKEETKVPHPTVEKSQSFLGHNGTEQQNLLGSEATSSSNSLDSMLSSGETREFQEAKGVENHPRQAPNSEKSKCGQETRAGSMDSEHSHGGGTQVNVTCIVNVCNSDHTSQCSSQSSCPDFEARSSGSPRNEDVPFSQEESPKKGLSVILRLSAALTGEWTWPDPKWFCSNGSHSNQPQEQKEKIHHGPWQLL</sequence>
<dbReference type="GO" id="GO:0016020">
    <property type="term" value="C:membrane"/>
    <property type="evidence" value="ECO:0007669"/>
    <property type="project" value="InterPro"/>
</dbReference>
<dbReference type="GO" id="GO:0005031">
    <property type="term" value="F:tumor necrosis factor receptor activity"/>
    <property type="evidence" value="ECO:0007669"/>
    <property type="project" value="InterPro"/>
</dbReference>
<keyword evidence="7" id="KW-1133">Transmembrane helix</keyword>
<feature type="disulfide bond" evidence="5">
    <location>
        <begin position="79"/>
        <end position="94"/>
    </location>
</feature>
<accession>G3W5A4</accession>
<dbReference type="GO" id="GO:0048714">
    <property type="term" value="P:positive regulation of oligodendrocyte differentiation"/>
    <property type="evidence" value="ECO:0007669"/>
    <property type="project" value="TreeGrafter"/>
</dbReference>
<feature type="repeat" description="TNFR-Cys" evidence="5">
    <location>
        <begin position="164"/>
        <end position="201"/>
    </location>
</feature>
<dbReference type="GO" id="GO:0042129">
    <property type="term" value="P:regulation of T cell proliferation"/>
    <property type="evidence" value="ECO:0007669"/>
    <property type="project" value="TreeGrafter"/>
</dbReference>
<dbReference type="Ensembl" id="ENSSHAT00000010702.2">
    <property type="protein sequence ID" value="ENSSHAP00000010609.1"/>
    <property type="gene ID" value="ENSSHAG00000009156.2"/>
</dbReference>
<dbReference type="PANTHER" id="PTHR47386:SF1">
    <property type="entry name" value="TUMOR NECROSIS FACTOR RECEPTOR SUPERFAMILY MEMBER 1B"/>
    <property type="match status" value="1"/>
</dbReference>
<feature type="transmembrane region" description="Helical" evidence="7">
    <location>
        <begin position="254"/>
        <end position="276"/>
    </location>
</feature>
<gene>
    <name evidence="10" type="primary">TNFRSF1B</name>
</gene>